<dbReference type="Proteomes" id="UP000243499">
    <property type="component" value="Chromosome 9"/>
</dbReference>
<reference evidence="2" key="1">
    <citation type="submission" date="2018-04" db="EMBL/GenBank/DDBJ databases">
        <title>WGS assembly of Panicum hallii.</title>
        <authorList>
            <person name="Lovell J."/>
            <person name="Jenkins J."/>
            <person name="Lowry D."/>
            <person name="Mamidi S."/>
            <person name="Sreedasyam A."/>
            <person name="Weng X."/>
            <person name="Barry K."/>
            <person name="Bonette J."/>
            <person name="Campitelli B."/>
            <person name="Daum C."/>
            <person name="Gordon S."/>
            <person name="Gould B."/>
            <person name="Lipzen A."/>
            <person name="Macqueen A."/>
            <person name="Palacio-Mejia J."/>
            <person name="Plott C."/>
            <person name="Shakirov E."/>
            <person name="Shu S."/>
            <person name="Yoshinaga Y."/>
            <person name="Zane M."/>
            <person name="Rokhsar D."/>
            <person name="Grimwood J."/>
            <person name="Schmutz J."/>
            <person name="Juenger T."/>
        </authorList>
    </citation>
    <scope>NUCLEOTIDE SEQUENCE [LARGE SCALE GENOMIC DNA]</scope>
    <source>
        <strain evidence="2">FIL2</strain>
    </source>
</reference>
<proteinExistence type="predicted"/>
<feature type="compositionally biased region" description="Basic and acidic residues" evidence="1">
    <location>
        <begin position="41"/>
        <end position="66"/>
    </location>
</feature>
<gene>
    <name evidence="2" type="ORF">PAHAL_9G142300</name>
</gene>
<feature type="region of interest" description="Disordered" evidence="1">
    <location>
        <begin position="34"/>
        <end position="91"/>
    </location>
</feature>
<name>A0A2T8I1A4_9POAL</name>
<dbReference type="AlphaFoldDB" id="A0A2T8I1A4"/>
<accession>A0A2T8I1A4</accession>
<protein>
    <submittedName>
        <fullName evidence="2">Uncharacterized protein</fullName>
    </submittedName>
</protein>
<dbReference type="Gramene" id="PVH31422">
    <property type="protein sequence ID" value="PVH31422"/>
    <property type="gene ID" value="PAHAL_9G142300"/>
</dbReference>
<dbReference type="EMBL" id="CM008054">
    <property type="protein sequence ID" value="PVH31422.1"/>
    <property type="molecule type" value="Genomic_DNA"/>
</dbReference>
<organism evidence="2">
    <name type="scientific">Panicum hallii</name>
    <dbReference type="NCBI Taxonomy" id="206008"/>
    <lineage>
        <taxon>Eukaryota</taxon>
        <taxon>Viridiplantae</taxon>
        <taxon>Streptophyta</taxon>
        <taxon>Embryophyta</taxon>
        <taxon>Tracheophyta</taxon>
        <taxon>Spermatophyta</taxon>
        <taxon>Magnoliopsida</taxon>
        <taxon>Liliopsida</taxon>
        <taxon>Poales</taxon>
        <taxon>Poaceae</taxon>
        <taxon>PACMAD clade</taxon>
        <taxon>Panicoideae</taxon>
        <taxon>Panicodae</taxon>
        <taxon>Paniceae</taxon>
        <taxon>Panicinae</taxon>
        <taxon>Panicum</taxon>
        <taxon>Panicum sect. Panicum</taxon>
    </lineage>
</organism>
<evidence type="ECO:0000313" key="2">
    <source>
        <dbReference type="EMBL" id="PVH31422.1"/>
    </source>
</evidence>
<evidence type="ECO:0000256" key="1">
    <source>
        <dbReference type="SAM" id="MobiDB-lite"/>
    </source>
</evidence>
<feature type="compositionally biased region" description="Basic residues" evidence="1">
    <location>
        <begin position="71"/>
        <end position="82"/>
    </location>
</feature>
<sequence length="153" mass="17472">MHALKLEIWSGKTDTRQFEYPIFRVRVPVFPKYPRNTMDPGSDRAQELRQENDFGRLKPEDEHRVDLGVPRRVRGSRSRRGRASCGGRAAAAAGVDPLAAAELLARPPNVEQAHPWIRPAAPRRWPLAWRQLAGGEIRDAPRQREQTRDSFAF</sequence>